<evidence type="ECO:0000313" key="2">
    <source>
        <dbReference type="EMBL" id="KKI63787.1"/>
    </source>
</evidence>
<dbReference type="EMBL" id="LAKJ01000012">
    <property type="protein sequence ID" value="KKI63787.1"/>
    <property type="molecule type" value="Genomic_DNA"/>
</dbReference>
<dbReference type="Pfam" id="PF11457">
    <property type="entry name" value="DUF3021"/>
    <property type="match status" value="1"/>
</dbReference>
<reference evidence="2 3" key="1">
    <citation type="submission" date="2015-03" db="EMBL/GenBank/DDBJ databases">
        <title>Genome Assembly of Staphylococcus cohnii subsp. cohnii strain G22B2.</title>
        <authorList>
            <person name="Nair G."/>
            <person name="Kaur G."/>
            <person name="Khatri I."/>
            <person name="Singh N.K."/>
            <person name="Sathyabama S."/>
            <person name="Maurya S.K."/>
            <person name="Subramanian S."/>
            <person name="Agrewala J.N."/>
            <person name="Mayilraj S."/>
        </authorList>
    </citation>
    <scope>NUCLEOTIDE SEQUENCE [LARGE SCALE GENOMIC DNA]</scope>
    <source>
        <strain evidence="2 3">G22B2</strain>
    </source>
</reference>
<evidence type="ECO:0000313" key="3">
    <source>
        <dbReference type="Proteomes" id="UP000034455"/>
    </source>
</evidence>
<proteinExistence type="predicted"/>
<dbReference type="Proteomes" id="UP000034455">
    <property type="component" value="Unassembled WGS sequence"/>
</dbReference>
<accession>A0A0M2NUV8</accession>
<protein>
    <recommendedName>
        <fullName evidence="4">DUF3021 domain-containing protein</fullName>
    </recommendedName>
</protein>
<dbReference type="RefSeq" id="WP_019469794.1">
    <property type="nucleotide sequence ID" value="NZ_BKAS01000002.1"/>
</dbReference>
<dbReference type="PATRIC" id="fig|74704.6.peg.285"/>
<keyword evidence="1" id="KW-0812">Transmembrane</keyword>
<dbReference type="AlphaFoldDB" id="A0A0M2NUV8"/>
<organism evidence="2 3">
    <name type="scientific">Staphylococcus cohnii subsp. cohnii</name>
    <dbReference type="NCBI Taxonomy" id="74704"/>
    <lineage>
        <taxon>Bacteria</taxon>
        <taxon>Bacillati</taxon>
        <taxon>Bacillota</taxon>
        <taxon>Bacilli</taxon>
        <taxon>Bacillales</taxon>
        <taxon>Staphylococcaceae</taxon>
        <taxon>Staphylococcus</taxon>
        <taxon>Staphylococcus cohnii species complex</taxon>
    </lineage>
</organism>
<dbReference type="GeneID" id="58098719"/>
<feature type="transmembrane region" description="Helical" evidence="1">
    <location>
        <begin position="113"/>
        <end position="131"/>
    </location>
</feature>
<evidence type="ECO:0008006" key="4">
    <source>
        <dbReference type="Google" id="ProtNLM"/>
    </source>
</evidence>
<evidence type="ECO:0000256" key="1">
    <source>
        <dbReference type="SAM" id="Phobius"/>
    </source>
</evidence>
<sequence length="156" mass="17785">MKRLLHGAITGIAIGVIISLLFSTIFSHNSFHPVSPVSTMGHLYFQYLSELQTMFIAVTIWALIGITFSFGALIFSNSRKSLLFKTSLHFILMFIIMLPLAILAGWFPLKVSALLSFVVIYTIVYFIIWSIETKRNQQDINEINAMLSKRKDEKHE</sequence>
<name>A0A0M2NUV8_STACC</name>
<feature type="transmembrane region" description="Helical" evidence="1">
    <location>
        <begin position="87"/>
        <end position="107"/>
    </location>
</feature>
<feature type="transmembrane region" description="Helical" evidence="1">
    <location>
        <begin position="51"/>
        <end position="75"/>
    </location>
</feature>
<keyword evidence="1" id="KW-0472">Membrane</keyword>
<dbReference type="InterPro" id="IPR021560">
    <property type="entry name" value="DUF3021"/>
</dbReference>
<keyword evidence="1" id="KW-1133">Transmembrane helix</keyword>
<comment type="caution">
    <text evidence="2">The sequence shown here is derived from an EMBL/GenBank/DDBJ whole genome shotgun (WGS) entry which is preliminary data.</text>
</comment>
<feature type="transmembrane region" description="Helical" evidence="1">
    <location>
        <begin position="12"/>
        <end position="31"/>
    </location>
</feature>
<gene>
    <name evidence="2" type="ORF">UF66_0276</name>
</gene>